<reference evidence="1" key="1">
    <citation type="submission" date="2021-11" db="EMBL/GenBank/DDBJ databases">
        <title>Purpureocillium_takamizusanense_genome.</title>
        <authorList>
            <person name="Nguyen N.-H."/>
        </authorList>
    </citation>
    <scope>NUCLEOTIDE SEQUENCE</scope>
    <source>
        <strain evidence="1">PT3</strain>
    </source>
</reference>
<dbReference type="RefSeq" id="XP_047847839.1">
    <property type="nucleotide sequence ID" value="XM_047991826.1"/>
</dbReference>
<dbReference type="GeneID" id="72072055"/>
<organism evidence="1 2">
    <name type="scientific">Purpureocillium takamizusanense</name>
    <dbReference type="NCBI Taxonomy" id="2060973"/>
    <lineage>
        <taxon>Eukaryota</taxon>
        <taxon>Fungi</taxon>
        <taxon>Dikarya</taxon>
        <taxon>Ascomycota</taxon>
        <taxon>Pezizomycotina</taxon>
        <taxon>Sordariomycetes</taxon>
        <taxon>Hypocreomycetidae</taxon>
        <taxon>Hypocreales</taxon>
        <taxon>Ophiocordycipitaceae</taxon>
        <taxon>Purpureocillium</taxon>
    </lineage>
</organism>
<dbReference type="EMBL" id="CP086364">
    <property type="protein sequence ID" value="UNI24358.1"/>
    <property type="molecule type" value="Genomic_DNA"/>
</dbReference>
<dbReference type="KEGG" id="ptkz:JDV02_010110"/>
<protein>
    <submittedName>
        <fullName evidence="1">Uncharacterized protein</fullName>
    </submittedName>
</protein>
<dbReference type="AlphaFoldDB" id="A0A9Q8QQ43"/>
<keyword evidence="2" id="KW-1185">Reference proteome</keyword>
<gene>
    <name evidence="1" type="ORF">JDV02_010110</name>
</gene>
<evidence type="ECO:0000313" key="2">
    <source>
        <dbReference type="Proteomes" id="UP000829364"/>
    </source>
</evidence>
<dbReference type="Proteomes" id="UP000829364">
    <property type="component" value="Chromosome 11"/>
</dbReference>
<accession>A0A9Q8QQ43</accession>
<dbReference type="OrthoDB" id="5124663at2759"/>
<evidence type="ECO:0000313" key="1">
    <source>
        <dbReference type="EMBL" id="UNI24358.1"/>
    </source>
</evidence>
<name>A0A9Q8QQ43_9HYPO</name>
<sequence>MEVARAAGGLRWKLASSSLAPLRLASTAAAAAPLRTPDNKPKTQQRVRRYVPEKVKSFVMNDGKLLTTRENWIFFLKHDIEPDNGRMSQFFAGPDLQKVRKDFNVSLAFSPKHILHPHDLQWFDPRGHPLVAMKKADYARKASEQPLWIMVTTFGAGPAVVRNLTQRRLTRAVHTALEAMGYQSATGLSPTKEIRGTFWAIMHDPVKAAKHSAERFGEVVAAALDKECSRPRT</sequence>
<proteinExistence type="predicted"/>